<proteinExistence type="predicted"/>
<dbReference type="Proteomes" id="UP000013966">
    <property type="component" value="Chromosome 1"/>
</dbReference>
<evidence type="ECO:0000313" key="1">
    <source>
        <dbReference type="EMBL" id="BAN22376.1"/>
    </source>
</evidence>
<dbReference type="AlphaFoldDB" id="R4WU13"/>
<gene>
    <name evidence="1" type="ORF">BRPE64_ACDS06220</name>
</gene>
<keyword evidence="2" id="KW-1185">Reference proteome</keyword>
<organism evidence="1 2">
    <name type="scientific">Caballeronia insecticola</name>
    <dbReference type="NCBI Taxonomy" id="758793"/>
    <lineage>
        <taxon>Bacteria</taxon>
        <taxon>Pseudomonadati</taxon>
        <taxon>Pseudomonadota</taxon>
        <taxon>Betaproteobacteria</taxon>
        <taxon>Burkholderiales</taxon>
        <taxon>Burkholderiaceae</taxon>
        <taxon>Caballeronia</taxon>
    </lineage>
</organism>
<reference evidence="1 2" key="2">
    <citation type="journal article" date="2018" name="Int. J. Syst. Evol. Microbiol.">
        <title>Burkholderia insecticola sp. nov., a gut symbiotic bacterium of the bean bug Riptortus pedestris.</title>
        <authorList>
            <person name="Takeshita K."/>
            <person name="Tamaki H."/>
            <person name="Ohbayashi T."/>
            <person name="Meng X.-Y."/>
            <person name="Sone T."/>
            <person name="Mitani Y."/>
            <person name="Peeters C."/>
            <person name="Kikuchi Y."/>
            <person name="Vandamme P."/>
        </authorList>
    </citation>
    <scope>NUCLEOTIDE SEQUENCE [LARGE SCALE GENOMIC DNA]</scope>
    <source>
        <strain evidence="1">RPE64</strain>
    </source>
</reference>
<dbReference type="HOGENOM" id="CLU_1764565_0_0_4"/>
<sequence>MSFGWQWTDDEGNPASRIDVRTHERAVTLEYAINGKPVEQRIALLETPCNYGGARAWFECPCCRRRVALLYLSRQVACRQCFRLAYPSQSEDLIGRMWRKQGKVERRLRTGKRMTNATRKRLIDELIRVEDAREAAFIAAARRLLGW</sequence>
<dbReference type="EMBL" id="AP013058">
    <property type="protein sequence ID" value="BAN22376.1"/>
    <property type="molecule type" value="Genomic_DNA"/>
</dbReference>
<protein>
    <submittedName>
        <fullName evidence="1">Uncharacterized protein</fullName>
    </submittedName>
</protein>
<dbReference type="STRING" id="758793.BRPE64_ACDS06220"/>
<name>R4WU13_9BURK</name>
<reference evidence="1 2" key="1">
    <citation type="journal article" date="2013" name="Genome Announc.">
        <title>Complete Genome Sequence of Burkholderia sp. Strain RPE64, Bacterial Symbiont of the Bean Bug Riptortus pedestris.</title>
        <authorList>
            <person name="Shibata T.F."/>
            <person name="Maeda T."/>
            <person name="Nikoh N."/>
            <person name="Yamaguchi K."/>
            <person name="Oshima K."/>
            <person name="Hattori M."/>
            <person name="Nishiyama T."/>
            <person name="Hasebe M."/>
            <person name="Fukatsu T."/>
            <person name="Kikuchi Y."/>
            <person name="Shigenobu S."/>
        </authorList>
    </citation>
    <scope>NUCLEOTIDE SEQUENCE [LARGE SCALE GENOMIC DNA]</scope>
</reference>
<accession>R4WU13</accession>
<dbReference type="KEGG" id="buo:BRPE64_ACDS06220"/>
<dbReference type="PATRIC" id="fig|758793.3.peg.621"/>
<evidence type="ECO:0000313" key="2">
    <source>
        <dbReference type="Proteomes" id="UP000013966"/>
    </source>
</evidence>